<feature type="chain" id="PRO_5029680391" evidence="1">
    <location>
        <begin position="21"/>
        <end position="165"/>
    </location>
</feature>
<keyword evidence="1" id="KW-0732">Signal</keyword>
<feature type="signal peptide" evidence="1">
    <location>
        <begin position="1"/>
        <end position="20"/>
    </location>
</feature>
<dbReference type="Proteomes" id="UP000585474">
    <property type="component" value="Unassembled WGS sequence"/>
</dbReference>
<organism evidence="2 3">
    <name type="scientific">Actinidia rufa</name>
    <dbReference type="NCBI Taxonomy" id="165716"/>
    <lineage>
        <taxon>Eukaryota</taxon>
        <taxon>Viridiplantae</taxon>
        <taxon>Streptophyta</taxon>
        <taxon>Embryophyta</taxon>
        <taxon>Tracheophyta</taxon>
        <taxon>Spermatophyta</taxon>
        <taxon>Magnoliopsida</taxon>
        <taxon>eudicotyledons</taxon>
        <taxon>Gunneridae</taxon>
        <taxon>Pentapetalae</taxon>
        <taxon>asterids</taxon>
        <taxon>Ericales</taxon>
        <taxon>Actinidiaceae</taxon>
        <taxon>Actinidia</taxon>
    </lineage>
</organism>
<evidence type="ECO:0000313" key="3">
    <source>
        <dbReference type="Proteomes" id="UP000585474"/>
    </source>
</evidence>
<protein>
    <submittedName>
        <fullName evidence="2">Uncharacterized protein</fullName>
    </submittedName>
</protein>
<reference evidence="2 3" key="1">
    <citation type="submission" date="2019-07" db="EMBL/GenBank/DDBJ databases">
        <title>De Novo Assembly of kiwifruit Actinidia rufa.</title>
        <authorList>
            <person name="Sugita-Konishi S."/>
            <person name="Sato K."/>
            <person name="Mori E."/>
            <person name="Abe Y."/>
            <person name="Kisaki G."/>
            <person name="Hamano K."/>
            <person name="Suezawa K."/>
            <person name="Otani M."/>
            <person name="Fukuda T."/>
            <person name="Manabe T."/>
            <person name="Gomi K."/>
            <person name="Tabuchi M."/>
            <person name="Akimitsu K."/>
            <person name="Kataoka I."/>
        </authorList>
    </citation>
    <scope>NUCLEOTIDE SEQUENCE [LARGE SCALE GENOMIC DNA]</scope>
    <source>
        <strain evidence="3">cv. Fuchu</strain>
    </source>
</reference>
<evidence type="ECO:0000313" key="2">
    <source>
        <dbReference type="EMBL" id="GFY96502.1"/>
    </source>
</evidence>
<name>A0A7J0FCU0_9ERIC</name>
<accession>A0A7J0FCU0</accession>
<comment type="caution">
    <text evidence="2">The sequence shown here is derived from an EMBL/GenBank/DDBJ whole genome shotgun (WGS) entry which is preliminary data.</text>
</comment>
<sequence>MNGLARGMLLLLAMYNHWLANGGGQEAHPKKAKEIYGKTFPYYEDLAILFGKDRATGAGAEDPTQMEQVYIPNPLQDSFVDDVDDFYVPLFDDQFMNSPRELTAHRATILGELEKVDLTLIQQFKLALIIGNKEERVDQFLNTRDERKQAWAEVVLNSHVYDPIP</sequence>
<gene>
    <name evidence="2" type="ORF">Acr_11g0008080</name>
</gene>
<proteinExistence type="predicted"/>
<dbReference type="AlphaFoldDB" id="A0A7J0FCU0"/>
<dbReference type="OrthoDB" id="618098at2759"/>
<dbReference type="EMBL" id="BJWL01000011">
    <property type="protein sequence ID" value="GFY96502.1"/>
    <property type="molecule type" value="Genomic_DNA"/>
</dbReference>
<keyword evidence="3" id="KW-1185">Reference proteome</keyword>
<dbReference type="PANTHER" id="PTHR46250:SF15">
    <property type="entry name" value="OS01G0523800 PROTEIN"/>
    <property type="match status" value="1"/>
</dbReference>
<dbReference type="PANTHER" id="PTHR46250">
    <property type="entry name" value="MYB/SANT-LIKE DNA-BINDING DOMAIN PROTEIN-RELATED"/>
    <property type="match status" value="1"/>
</dbReference>
<evidence type="ECO:0000256" key="1">
    <source>
        <dbReference type="SAM" id="SignalP"/>
    </source>
</evidence>